<comment type="caution">
    <text evidence="2">The sequence shown here is derived from an EMBL/GenBank/DDBJ whole genome shotgun (WGS) entry which is preliminary data.</text>
</comment>
<organism evidence="2 3">
    <name type="scientific">Aquimarina muelleri</name>
    <dbReference type="NCBI Taxonomy" id="279356"/>
    <lineage>
        <taxon>Bacteria</taxon>
        <taxon>Pseudomonadati</taxon>
        <taxon>Bacteroidota</taxon>
        <taxon>Flavobacteriia</taxon>
        <taxon>Flavobacteriales</taxon>
        <taxon>Flavobacteriaceae</taxon>
        <taxon>Aquimarina</taxon>
    </lineage>
</organism>
<protein>
    <submittedName>
        <fullName evidence="2">Uncharacterized protein</fullName>
    </submittedName>
</protein>
<dbReference type="AlphaFoldDB" id="A0A918JUV7"/>
<keyword evidence="1" id="KW-0472">Membrane</keyword>
<accession>A0A918JUV7</accession>
<evidence type="ECO:0000313" key="2">
    <source>
        <dbReference type="EMBL" id="GGX14396.1"/>
    </source>
</evidence>
<keyword evidence="1" id="KW-1133">Transmembrane helix</keyword>
<evidence type="ECO:0000313" key="3">
    <source>
        <dbReference type="Proteomes" id="UP000601108"/>
    </source>
</evidence>
<reference evidence="2 3" key="1">
    <citation type="journal article" date="2014" name="Int. J. Syst. Evol. Microbiol.">
        <title>Complete genome sequence of Corynebacterium casei LMG S-19264T (=DSM 44701T), isolated from a smear-ripened cheese.</title>
        <authorList>
            <consortium name="US DOE Joint Genome Institute (JGI-PGF)"/>
            <person name="Walter F."/>
            <person name="Albersmeier A."/>
            <person name="Kalinowski J."/>
            <person name="Ruckert C."/>
        </authorList>
    </citation>
    <scope>NUCLEOTIDE SEQUENCE [LARGE SCALE GENOMIC DNA]</scope>
    <source>
        <strain evidence="2 3">KCTC 12285</strain>
    </source>
</reference>
<sequence>MTIVKIRFIFMVLSFESLLSYDSGPINLPQQKFKIVCVSQSYKLNPLFKKILMIIYILCTIVNLIEIYNTIFLNKIHLFC</sequence>
<proteinExistence type="predicted"/>
<keyword evidence="3" id="KW-1185">Reference proteome</keyword>
<feature type="transmembrane region" description="Helical" evidence="1">
    <location>
        <begin position="51"/>
        <end position="73"/>
    </location>
</feature>
<name>A0A918JUV7_9FLAO</name>
<evidence type="ECO:0000256" key="1">
    <source>
        <dbReference type="SAM" id="Phobius"/>
    </source>
</evidence>
<dbReference type="Proteomes" id="UP000601108">
    <property type="component" value="Unassembled WGS sequence"/>
</dbReference>
<gene>
    <name evidence="2" type="ORF">GCM10007384_14950</name>
</gene>
<dbReference type="EMBL" id="BMWS01000008">
    <property type="protein sequence ID" value="GGX14396.1"/>
    <property type="molecule type" value="Genomic_DNA"/>
</dbReference>
<keyword evidence="1" id="KW-0812">Transmembrane</keyword>